<dbReference type="CDD" id="cd09272">
    <property type="entry name" value="RNase_HI_RT_Ty1"/>
    <property type="match status" value="1"/>
</dbReference>
<protein>
    <submittedName>
        <fullName evidence="1">Retrotransposon protein</fullName>
    </submittedName>
</protein>
<reference evidence="1" key="1">
    <citation type="submission" date="2020-06" db="EMBL/GenBank/DDBJ databases">
        <authorList>
            <consortium name="Plant Systems Biology data submission"/>
        </authorList>
    </citation>
    <scope>NUCLEOTIDE SEQUENCE</scope>
    <source>
        <strain evidence="1">D6</strain>
    </source>
</reference>
<keyword evidence="2" id="KW-1185">Reference proteome</keyword>
<comment type="caution">
    <text evidence="1">The sequence shown here is derived from an EMBL/GenBank/DDBJ whole genome shotgun (WGS) entry which is preliminary data.</text>
</comment>
<gene>
    <name evidence="1" type="ORF">SEMRO_1529_G280030.1</name>
</gene>
<dbReference type="Proteomes" id="UP001153069">
    <property type="component" value="Unassembled WGS sequence"/>
</dbReference>
<name>A0A9N8ERW8_9STRA</name>
<accession>A0A9N8ERW8</accession>
<dbReference type="OrthoDB" id="42576at2759"/>
<sequence length="177" mass="20025">MRTDGTLSVNSMSDSDFAGLYQVDPLEDASSAKSRMGYIIELGGCPLVWKSRLISSICLATAEAEYYALSHCLRVLLSIRRVLEELTQLLEVPHEMRVTITSKAAEDNSAALILARDHRLTSRTRYYHTQAHHFWQHVDDGTVQIVPCETALMDADYLTKSKPREGHESNRMRVQGW</sequence>
<proteinExistence type="predicted"/>
<organism evidence="1 2">
    <name type="scientific">Seminavis robusta</name>
    <dbReference type="NCBI Taxonomy" id="568900"/>
    <lineage>
        <taxon>Eukaryota</taxon>
        <taxon>Sar</taxon>
        <taxon>Stramenopiles</taxon>
        <taxon>Ochrophyta</taxon>
        <taxon>Bacillariophyta</taxon>
        <taxon>Bacillariophyceae</taxon>
        <taxon>Bacillariophycidae</taxon>
        <taxon>Naviculales</taxon>
        <taxon>Naviculaceae</taxon>
        <taxon>Seminavis</taxon>
    </lineage>
</organism>
<dbReference type="AlphaFoldDB" id="A0A9N8ERW8"/>
<evidence type="ECO:0000313" key="2">
    <source>
        <dbReference type="Proteomes" id="UP001153069"/>
    </source>
</evidence>
<evidence type="ECO:0000313" key="1">
    <source>
        <dbReference type="EMBL" id="CAB9524371.1"/>
    </source>
</evidence>
<dbReference type="EMBL" id="CAICTM010001527">
    <property type="protein sequence ID" value="CAB9524371.1"/>
    <property type="molecule type" value="Genomic_DNA"/>
</dbReference>